<accession>A0A9B0WSS5</accession>
<feature type="compositionally biased region" description="Polar residues" evidence="1">
    <location>
        <begin position="431"/>
        <end position="446"/>
    </location>
</feature>
<name>A0A9B0WSS5_CHRAS</name>
<feature type="compositionally biased region" description="Basic and acidic residues" evidence="1">
    <location>
        <begin position="211"/>
        <end position="226"/>
    </location>
</feature>
<dbReference type="PANTHER" id="PTHR28682:SF1">
    <property type="entry name" value="INHIBITORY SYNAPTIC FACTOR 2A"/>
    <property type="match status" value="1"/>
</dbReference>
<dbReference type="GO" id="GO:0060080">
    <property type="term" value="P:inhibitory postsynaptic potential"/>
    <property type="evidence" value="ECO:0007669"/>
    <property type="project" value="TreeGrafter"/>
</dbReference>
<feature type="region of interest" description="Disordered" evidence="1">
    <location>
        <begin position="174"/>
        <end position="239"/>
    </location>
</feature>
<dbReference type="GeneID" id="102835715"/>
<dbReference type="GO" id="GO:0014069">
    <property type="term" value="C:postsynaptic density"/>
    <property type="evidence" value="ECO:0007669"/>
    <property type="project" value="TreeGrafter"/>
</dbReference>
<dbReference type="OrthoDB" id="8679980at2759"/>
<evidence type="ECO:0000256" key="1">
    <source>
        <dbReference type="SAM" id="MobiDB-lite"/>
    </source>
</evidence>
<sequence>MVSKEPGKCVLTTTESEVEPAASLALEMKYALDPNRQIKKRNKALQVRFKDICEAQNEQRGTQLVAGQAGDRREAKPVSHKAAYRKYMTVPARRSIPNVTRSTGVQTSPDLKKCYQTFPLDRKKGSLKSFPGVEPFKSQNNGFLVEDRSEGMPPGATRVQTTALVFHSNEHINAVDQPPGLNCAEPCPNPDVHSYPDASLQNLAPPASEDPDPRLHGRAKSDRGTPEAEEPTPVSHSRVFKTEVATVYTPVPSAQVPESTLSNSTAASEWSLWPADEERRRAGHLNGATLACLPPTQCPSPDCGDQTLQAQTPVEEETQPCQMSLSAGQECQQIVPHTEVVDLKAQLQMMENLISSSQETIKVLLGVIQELERGEAHREGLSYRTGQDTANCDTCRNSACIIYSVELDFKQQEDKLQPVLRKLHSIEETQVAPSPYSQETYSSTPKQKSKTESKKHGRWKLWFL</sequence>
<protein>
    <submittedName>
        <fullName evidence="3">Protein FAM196A</fullName>
    </submittedName>
</protein>
<reference evidence="3" key="1">
    <citation type="submission" date="2025-08" db="UniProtKB">
        <authorList>
            <consortium name="RefSeq"/>
        </authorList>
    </citation>
    <scope>IDENTIFICATION</scope>
    <source>
        <tissue evidence="3">Spleen</tissue>
    </source>
</reference>
<dbReference type="Pfam" id="PF15265">
    <property type="entry name" value="FAM196"/>
    <property type="match status" value="1"/>
</dbReference>
<dbReference type="Proteomes" id="UP000504623">
    <property type="component" value="Unplaced"/>
</dbReference>
<organism evidence="2 3">
    <name type="scientific">Chrysochloris asiatica</name>
    <name type="common">Cape golden mole</name>
    <dbReference type="NCBI Taxonomy" id="185453"/>
    <lineage>
        <taxon>Eukaryota</taxon>
        <taxon>Metazoa</taxon>
        <taxon>Chordata</taxon>
        <taxon>Craniata</taxon>
        <taxon>Vertebrata</taxon>
        <taxon>Euteleostomi</taxon>
        <taxon>Mammalia</taxon>
        <taxon>Eutheria</taxon>
        <taxon>Afrotheria</taxon>
        <taxon>Chrysochloridae</taxon>
        <taxon>Chrysochlorinae</taxon>
        <taxon>Chrysochloris</taxon>
    </lineage>
</organism>
<dbReference type="RefSeq" id="XP_006867498.1">
    <property type="nucleotide sequence ID" value="XM_006867436.1"/>
</dbReference>
<evidence type="ECO:0000313" key="3">
    <source>
        <dbReference type="RefSeq" id="XP_006867498.1"/>
    </source>
</evidence>
<dbReference type="InterPro" id="IPR029337">
    <property type="entry name" value="INSYN2"/>
</dbReference>
<feature type="region of interest" description="Disordered" evidence="1">
    <location>
        <begin position="431"/>
        <end position="457"/>
    </location>
</feature>
<gene>
    <name evidence="3" type="primary">FAM196A</name>
</gene>
<dbReference type="AlphaFoldDB" id="A0A9B0WSS5"/>
<keyword evidence="2" id="KW-1185">Reference proteome</keyword>
<dbReference type="PANTHER" id="PTHR28682">
    <property type="entry name" value="INHIBITORY SYNAPTIC FACTOR 2A-RELATED"/>
    <property type="match status" value="1"/>
</dbReference>
<proteinExistence type="predicted"/>
<dbReference type="CTD" id="642938"/>
<evidence type="ECO:0000313" key="2">
    <source>
        <dbReference type="Proteomes" id="UP000504623"/>
    </source>
</evidence>